<proteinExistence type="predicted"/>
<feature type="region of interest" description="Disordered" evidence="1">
    <location>
        <begin position="359"/>
        <end position="387"/>
    </location>
</feature>
<dbReference type="Pfam" id="PF14111">
    <property type="entry name" value="DUF4283"/>
    <property type="match status" value="1"/>
</dbReference>
<accession>A0A397XLW2</accession>
<dbReference type="Pfam" id="PF14392">
    <property type="entry name" value="zf-CCHC_4"/>
    <property type="match status" value="1"/>
</dbReference>
<name>A0A397XLW2_BRACM</name>
<protein>
    <recommendedName>
        <fullName evidence="6">DUF4283 domain-containing protein</fullName>
    </recommendedName>
</protein>
<evidence type="ECO:0000259" key="2">
    <source>
        <dbReference type="Pfam" id="PF14111"/>
    </source>
</evidence>
<dbReference type="InterPro" id="IPR025558">
    <property type="entry name" value="DUF4283"/>
</dbReference>
<reference evidence="4 5" key="1">
    <citation type="submission" date="2018-06" db="EMBL/GenBank/DDBJ databases">
        <title>WGS assembly of Brassica rapa FPsc.</title>
        <authorList>
            <person name="Bowman J."/>
            <person name="Kohchi T."/>
            <person name="Yamato K."/>
            <person name="Jenkins J."/>
            <person name="Shu S."/>
            <person name="Ishizaki K."/>
            <person name="Yamaoka S."/>
            <person name="Nishihama R."/>
            <person name="Nakamura Y."/>
            <person name="Berger F."/>
            <person name="Adam C."/>
            <person name="Aki S."/>
            <person name="Althoff F."/>
            <person name="Araki T."/>
            <person name="Arteaga-Vazquez M."/>
            <person name="Balasubrmanian S."/>
            <person name="Bauer D."/>
            <person name="Boehm C."/>
            <person name="Briginshaw L."/>
            <person name="Caballero-Perez J."/>
            <person name="Catarino B."/>
            <person name="Chen F."/>
            <person name="Chiyoda S."/>
            <person name="Chovatia M."/>
            <person name="Davies K."/>
            <person name="Delmans M."/>
            <person name="Demura T."/>
            <person name="Dierschke T."/>
            <person name="Dolan L."/>
            <person name="Dorantes-Acosta A."/>
            <person name="Eklund D."/>
            <person name="Florent S."/>
            <person name="Flores-Sandoval E."/>
            <person name="Fujiyama A."/>
            <person name="Fukuzawa H."/>
            <person name="Galik B."/>
            <person name="Grimanelli D."/>
            <person name="Grimwood J."/>
            <person name="Grossniklaus U."/>
            <person name="Hamada T."/>
            <person name="Haseloff J."/>
            <person name="Hetherington A."/>
            <person name="Higo A."/>
            <person name="Hirakawa Y."/>
            <person name="Hundley H."/>
            <person name="Ikeda Y."/>
            <person name="Inoue K."/>
            <person name="Inoue S."/>
            <person name="Ishida S."/>
            <person name="Jia Q."/>
            <person name="Kakita M."/>
            <person name="Kanazawa T."/>
            <person name="Kawai Y."/>
            <person name="Kawashima T."/>
            <person name="Kennedy M."/>
            <person name="Kinose K."/>
            <person name="Kinoshita T."/>
            <person name="Kohara Y."/>
            <person name="Koide E."/>
            <person name="Komatsu K."/>
            <person name="Kopischke S."/>
            <person name="Kubo M."/>
            <person name="Kyozuka J."/>
            <person name="Lagercrantz U."/>
            <person name="Lin S."/>
            <person name="Lindquist E."/>
            <person name="Lipzen A."/>
            <person name="Lu C."/>
            <person name="Luna E."/>
            <person name="Martienssen R."/>
            <person name="Minamino N."/>
            <person name="Mizutani M."/>
            <person name="Mizutani M."/>
            <person name="Mochizuki N."/>
            <person name="Monte I."/>
            <person name="Mosher R."/>
            <person name="Nagasaki H."/>
            <person name="Nakagami H."/>
            <person name="Naramoto S."/>
            <person name="Nishitani K."/>
            <person name="Ohtani M."/>
            <person name="Okamoto T."/>
            <person name="Okumura M."/>
            <person name="Phillips J."/>
            <person name="Pollak B."/>
            <person name="Reinders A."/>
            <person name="Roevekamp M."/>
            <person name="Sano R."/>
            <person name="Sawa S."/>
            <person name="Schmid M."/>
            <person name="Shirakawa M."/>
            <person name="Solano R."/>
            <person name="Spunde A."/>
            <person name="Suetsugu N."/>
            <person name="Sugano S."/>
            <person name="Sugiyama A."/>
            <person name="Sun R."/>
            <person name="Suzuki Y."/>
            <person name="Takenaka M."/>
            <person name="Takezawa D."/>
            <person name="Tomogane H."/>
            <person name="Tsuzuki M."/>
            <person name="Ueda T."/>
            <person name="Umeda M."/>
            <person name="Ward J."/>
            <person name="Watanabe Y."/>
            <person name="Yazaki K."/>
            <person name="Yokoyama R."/>
            <person name="Yoshitake Y."/>
            <person name="Yotsui I."/>
            <person name="Zachgo S."/>
            <person name="Schmutz J."/>
        </authorList>
    </citation>
    <scope>NUCLEOTIDE SEQUENCE [LARGE SCALE GENOMIC DNA]</scope>
    <source>
        <strain evidence="5">cv. B-3</strain>
    </source>
</reference>
<dbReference type="InterPro" id="IPR040256">
    <property type="entry name" value="At4g02000-like"/>
</dbReference>
<dbReference type="EMBL" id="CM010637">
    <property type="protein sequence ID" value="RID42059.1"/>
    <property type="molecule type" value="Genomic_DNA"/>
</dbReference>
<organism evidence="4 5">
    <name type="scientific">Brassica campestris</name>
    <name type="common">Field mustard</name>
    <dbReference type="NCBI Taxonomy" id="3711"/>
    <lineage>
        <taxon>Eukaryota</taxon>
        <taxon>Viridiplantae</taxon>
        <taxon>Streptophyta</taxon>
        <taxon>Embryophyta</taxon>
        <taxon>Tracheophyta</taxon>
        <taxon>Spermatophyta</taxon>
        <taxon>Magnoliopsida</taxon>
        <taxon>eudicotyledons</taxon>
        <taxon>Gunneridae</taxon>
        <taxon>Pentapetalae</taxon>
        <taxon>rosids</taxon>
        <taxon>malvids</taxon>
        <taxon>Brassicales</taxon>
        <taxon>Brassicaceae</taxon>
        <taxon>Brassiceae</taxon>
        <taxon>Brassica</taxon>
    </lineage>
</organism>
<dbReference type="PANTHER" id="PTHR31286:SF162">
    <property type="entry name" value="DUF4283 DOMAIN-CONTAINING PROTEIN-RELATED"/>
    <property type="match status" value="1"/>
</dbReference>
<feature type="domain" description="Zinc knuckle CX2CX4HX4C" evidence="3">
    <location>
        <begin position="171"/>
        <end position="218"/>
    </location>
</feature>
<evidence type="ECO:0000313" key="4">
    <source>
        <dbReference type="EMBL" id="RID42059.1"/>
    </source>
</evidence>
<sequence>MGENLRRGIQNITLGADDPPVALPTYVINEAVAENRFVLIGRPVMPRRQNIRAIIATLPRSWGYEGIQGRLVEGRRFQFVFPSEESLEMVIRRGPWAFADRMLIMERWTPDFNPLMLNFIPFWIQIQGIPFQYMSQDVVIHIGRALGMYMEVDYNAEVTARREYARVRINWNVDEPLRFQKQFQFLPGINTLLRINYERLRGFCEVCGMLTHDSGACLIQNGGQDNADEDDDNGSDDDNAGDEVVEAEEQAAAARVPDEVLQEEYERGIAAIEEEADEEALWNGETRPTLPSEDIIMGEMYSPFTLTGERCDGLEGLKRKAWMESAAGNVDKFNSYEQGETSEKRYTRRKKMAVSINVVPEETRNNEDSSANTNVGGAVGPKPPQPP</sequence>
<evidence type="ECO:0000256" key="1">
    <source>
        <dbReference type="SAM" id="MobiDB-lite"/>
    </source>
</evidence>
<dbReference type="Proteomes" id="UP000264353">
    <property type="component" value="Chromosome A10"/>
</dbReference>
<evidence type="ECO:0000313" key="5">
    <source>
        <dbReference type="Proteomes" id="UP000264353"/>
    </source>
</evidence>
<dbReference type="AlphaFoldDB" id="A0A397XLW2"/>
<feature type="region of interest" description="Disordered" evidence="1">
    <location>
        <begin position="221"/>
        <end position="240"/>
    </location>
</feature>
<feature type="compositionally biased region" description="Acidic residues" evidence="1">
    <location>
        <begin position="226"/>
        <end position="240"/>
    </location>
</feature>
<gene>
    <name evidence="4" type="ORF">BRARA_J01976</name>
</gene>
<dbReference type="PANTHER" id="PTHR31286">
    <property type="entry name" value="GLYCINE-RICH CELL WALL STRUCTURAL PROTEIN 1.8-LIKE"/>
    <property type="match status" value="1"/>
</dbReference>
<dbReference type="InterPro" id="IPR025836">
    <property type="entry name" value="Zn_knuckle_CX2CX4HX4C"/>
</dbReference>
<evidence type="ECO:0008006" key="6">
    <source>
        <dbReference type="Google" id="ProtNLM"/>
    </source>
</evidence>
<feature type="domain" description="DUF4283" evidence="2">
    <location>
        <begin position="33"/>
        <end position="114"/>
    </location>
</feature>
<evidence type="ECO:0000259" key="3">
    <source>
        <dbReference type="Pfam" id="PF14392"/>
    </source>
</evidence>